<evidence type="ECO:0000256" key="4">
    <source>
        <dbReference type="ARBA" id="ARBA00022723"/>
    </source>
</evidence>
<reference evidence="14" key="1">
    <citation type="journal article" date="2021" name="PeerJ">
        <title>Extensive microbial diversity within the chicken gut microbiome revealed by metagenomics and culture.</title>
        <authorList>
            <person name="Gilroy R."/>
            <person name="Ravi A."/>
            <person name="Getino M."/>
            <person name="Pursley I."/>
            <person name="Horton D.L."/>
            <person name="Alikhan N.F."/>
            <person name="Baker D."/>
            <person name="Gharbi K."/>
            <person name="Hall N."/>
            <person name="Watson M."/>
            <person name="Adriaenssens E.M."/>
            <person name="Foster-Nyarko E."/>
            <person name="Jarju S."/>
            <person name="Secka A."/>
            <person name="Antonio M."/>
            <person name="Oren A."/>
            <person name="Chaudhuri R.R."/>
            <person name="La Ragione R."/>
            <person name="Hildebrand F."/>
            <person name="Pallen M.J."/>
        </authorList>
    </citation>
    <scope>NUCLEOTIDE SEQUENCE</scope>
    <source>
        <strain evidence="14">ChiGjej3B3-7470</strain>
    </source>
</reference>
<dbReference type="GO" id="GO:0005507">
    <property type="term" value="F:copper ion binding"/>
    <property type="evidence" value="ECO:0007669"/>
    <property type="project" value="TreeGrafter"/>
</dbReference>
<evidence type="ECO:0000256" key="8">
    <source>
        <dbReference type="ARBA" id="ARBA00022989"/>
    </source>
</evidence>
<dbReference type="Gene3D" id="3.30.70.100">
    <property type="match status" value="1"/>
</dbReference>
<evidence type="ECO:0000259" key="13">
    <source>
        <dbReference type="PROSITE" id="PS50846"/>
    </source>
</evidence>
<dbReference type="Gene3D" id="3.40.50.1000">
    <property type="entry name" value="HAD superfamily/HAD-like"/>
    <property type="match status" value="1"/>
</dbReference>
<dbReference type="SUPFAM" id="SSF55008">
    <property type="entry name" value="HMA, heavy metal-associated domain"/>
    <property type="match status" value="1"/>
</dbReference>
<evidence type="ECO:0000256" key="5">
    <source>
        <dbReference type="ARBA" id="ARBA00022741"/>
    </source>
</evidence>
<dbReference type="PANTHER" id="PTHR43520:SF8">
    <property type="entry name" value="P-TYPE CU(+) TRANSPORTER"/>
    <property type="match status" value="1"/>
</dbReference>
<keyword evidence="3 12" id="KW-0812">Transmembrane</keyword>
<evidence type="ECO:0000256" key="2">
    <source>
        <dbReference type="ARBA" id="ARBA00006024"/>
    </source>
</evidence>
<dbReference type="PROSITE" id="PS50846">
    <property type="entry name" value="HMA_2"/>
    <property type="match status" value="1"/>
</dbReference>
<name>A0A921JRW7_9ACTN</name>
<keyword evidence="8 12" id="KW-1133">Transmembrane helix</keyword>
<evidence type="ECO:0000256" key="12">
    <source>
        <dbReference type="RuleBase" id="RU362081"/>
    </source>
</evidence>
<dbReference type="InterPro" id="IPR023299">
    <property type="entry name" value="ATPase_P-typ_cyto_dom_N"/>
</dbReference>
<sequence>MPTRTEPITNQIQLDITGMTCASCANRIEKKLNKVDGVHATVNYSTERATVQAPEGMTADQLIDVVTATGYGASVPVPDAPKVDEAAALKPRVIASFALSIPVVLISMIPALQFPGWQWVALVLSAVVVLWLGRGFHRATWLNLKHGATTMDTLVTLGTLTAFGWSLYAMIFGHAGMIGMKHEFSFDLSQQDAMGFIYFEAAVTIISFLLLGRYIEARAKTESGAAMRALLEVGAKQASLLVDGEERRVDVKTLQVGDLVVVRPGEKIAADGEVVEGRSAVDASIITGESLPVEVEPGSAVVGGSVNTTGRLVVRTNAVGEESQLARIAKMVEEAQTGKAEVQRLADKVSGIFVPIVLVIAAVTLVAHLAFGNGFTTALSAAISVLIIACPCALGLATPSALMVGTGRGAQLGTVIRGPQVLERARKVQTVVFDKTGTLTTGDMSVVDVEPVGGIERDELLRFAAAVEAGSEHPIAQAIVAEVERPAAAEDFTNVPGRGVTAVVEGRRLHAGSPAYLESLGLTRPEWSGDTIGSVVEIADEERVLGRIIVADTIKETAADAIQQLKDLGLTPVLLSGDNERTARAVATQLGIDDVRAGVTPEGKVEAIKELQAKGQQVAMVGDGVNDAAAIAQADLGIAMGTGTDAAIAAGDITLMRHDLGAAVDAVRLSRATLRTIKSNLVWAFGYNTAAIPLAALGMLTPMIAGAAMAFSSVFVVLNSLRLKAFRSHQKLAEPR</sequence>
<dbReference type="Pfam" id="PF00702">
    <property type="entry name" value="Hydrolase"/>
    <property type="match status" value="1"/>
</dbReference>
<dbReference type="SUPFAM" id="SSF81665">
    <property type="entry name" value="Calcium ATPase, transmembrane domain M"/>
    <property type="match status" value="1"/>
</dbReference>
<feature type="transmembrane region" description="Helical" evidence="12">
    <location>
        <begin position="703"/>
        <end position="721"/>
    </location>
</feature>
<organism evidence="14 15">
    <name type="scientific">Tessaracoccus flavescens</name>
    <dbReference type="NCBI Taxonomy" id="399497"/>
    <lineage>
        <taxon>Bacteria</taxon>
        <taxon>Bacillati</taxon>
        <taxon>Actinomycetota</taxon>
        <taxon>Actinomycetes</taxon>
        <taxon>Propionibacteriales</taxon>
        <taxon>Propionibacteriaceae</taxon>
        <taxon>Tessaracoccus</taxon>
    </lineage>
</organism>
<dbReference type="InterPro" id="IPR027256">
    <property type="entry name" value="P-typ_ATPase_IB"/>
</dbReference>
<dbReference type="PRINTS" id="PR00120">
    <property type="entry name" value="HATPASE"/>
</dbReference>
<feature type="domain" description="HMA" evidence="13">
    <location>
        <begin position="10"/>
        <end position="74"/>
    </location>
</feature>
<dbReference type="InterPro" id="IPR023298">
    <property type="entry name" value="ATPase_P-typ_TM_dom_sf"/>
</dbReference>
<comment type="similarity">
    <text evidence="2 12">Belongs to the cation transport ATPase (P-type) (TC 3.A.3) family. Type IB subfamily.</text>
</comment>
<protein>
    <recommendedName>
        <fullName evidence="11">Cation-transporting P-type ATPase B</fullName>
    </recommendedName>
</protein>
<keyword evidence="4 12" id="KW-0479">Metal-binding</keyword>
<keyword evidence="12" id="KW-1003">Cell membrane</keyword>
<dbReference type="Proteomes" id="UP000712713">
    <property type="component" value="Unassembled WGS sequence"/>
</dbReference>
<evidence type="ECO:0000313" key="14">
    <source>
        <dbReference type="EMBL" id="HJE52626.1"/>
    </source>
</evidence>
<dbReference type="Gene3D" id="3.40.1110.10">
    <property type="entry name" value="Calcium-transporting ATPase, cytoplasmic domain N"/>
    <property type="match status" value="1"/>
</dbReference>
<dbReference type="GO" id="GO:0016887">
    <property type="term" value="F:ATP hydrolysis activity"/>
    <property type="evidence" value="ECO:0007669"/>
    <property type="project" value="InterPro"/>
</dbReference>
<comment type="catalytic activity">
    <reaction evidence="10">
        <text>ATP + H2O = ADP + phosphate + H(+)</text>
        <dbReference type="Rhea" id="RHEA:13065"/>
        <dbReference type="ChEBI" id="CHEBI:15377"/>
        <dbReference type="ChEBI" id="CHEBI:15378"/>
        <dbReference type="ChEBI" id="CHEBI:30616"/>
        <dbReference type="ChEBI" id="CHEBI:43474"/>
        <dbReference type="ChEBI" id="CHEBI:456216"/>
    </reaction>
</comment>
<feature type="transmembrane region" description="Helical" evidence="12">
    <location>
        <begin position="349"/>
        <end position="371"/>
    </location>
</feature>
<keyword evidence="6 12" id="KW-0067">ATP-binding</keyword>
<dbReference type="Pfam" id="PF00403">
    <property type="entry name" value="HMA"/>
    <property type="match status" value="1"/>
</dbReference>
<feature type="transmembrane region" description="Helical" evidence="12">
    <location>
        <begin position="193"/>
        <end position="211"/>
    </location>
</feature>
<dbReference type="GO" id="GO:0055070">
    <property type="term" value="P:copper ion homeostasis"/>
    <property type="evidence" value="ECO:0007669"/>
    <property type="project" value="TreeGrafter"/>
</dbReference>
<evidence type="ECO:0000256" key="9">
    <source>
        <dbReference type="ARBA" id="ARBA00023136"/>
    </source>
</evidence>
<feature type="transmembrane region" description="Helical" evidence="12">
    <location>
        <begin position="93"/>
        <end position="110"/>
    </location>
</feature>
<dbReference type="InterPro" id="IPR036412">
    <property type="entry name" value="HAD-like_sf"/>
</dbReference>
<dbReference type="NCBIfam" id="TIGR01511">
    <property type="entry name" value="ATPase-IB1_Cu"/>
    <property type="match status" value="1"/>
</dbReference>
<dbReference type="SUPFAM" id="SSF56784">
    <property type="entry name" value="HAD-like"/>
    <property type="match status" value="1"/>
</dbReference>
<accession>A0A921JRW7</accession>
<dbReference type="InterPro" id="IPR001757">
    <property type="entry name" value="P_typ_ATPase"/>
</dbReference>
<keyword evidence="9 12" id="KW-0472">Membrane</keyword>
<dbReference type="AlphaFoldDB" id="A0A921JRW7"/>
<proteinExistence type="inferred from homology"/>
<comment type="subcellular location">
    <subcellularLocation>
        <location evidence="1">Cell membrane</location>
        <topology evidence="1">Multi-pass membrane protein</topology>
    </subcellularLocation>
</comment>
<evidence type="ECO:0000256" key="10">
    <source>
        <dbReference type="ARBA" id="ARBA00049360"/>
    </source>
</evidence>
<evidence type="ECO:0000256" key="3">
    <source>
        <dbReference type="ARBA" id="ARBA00022692"/>
    </source>
</evidence>
<comment type="caution">
    <text evidence="14">The sequence shown here is derived from an EMBL/GenBank/DDBJ whole genome shotgun (WGS) entry which is preliminary data.</text>
</comment>
<dbReference type="CDD" id="cd02094">
    <property type="entry name" value="P-type_ATPase_Cu-like"/>
    <property type="match status" value="1"/>
</dbReference>
<dbReference type="GO" id="GO:0005524">
    <property type="term" value="F:ATP binding"/>
    <property type="evidence" value="ECO:0007669"/>
    <property type="project" value="UniProtKB-UniRule"/>
</dbReference>
<dbReference type="PROSITE" id="PS00154">
    <property type="entry name" value="ATPASE_E1_E2"/>
    <property type="match status" value="1"/>
</dbReference>
<dbReference type="NCBIfam" id="TIGR01494">
    <property type="entry name" value="ATPase_P-type"/>
    <property type="match status" value="1"/>
</dbReference>
<dbReference type="InterPro" id="IPR059000">
    <property type="entry name" value="ATPase_P-type_domA"/>
</dbReference>
<evidence type="ECO:0000256" key="7">
    <source>
        <dbReference type="ARBA" id="ARBA00022967"/>
    </source>
</evidence>
<dbReference type="InterPro" id="IPR023214">
    <property type="entry name" value="HAD_sf"/>
</dbReference>
<dbReference type="FunFam" id="2.70.150.10:FF:000002">
    <property type="entry name" value="Copper-transporting ATPase 1, putative"/>
    <property type="match status" value="1"/>
</dbReference>
<dbReference type="NCBIfam" id="TIGR01512">
    <property type="entry name" value="ATPase-IB2_Cd"/>
    <property type="match status" value="1"/>
</dbReference>
<evidence type="ECO:0000256" key="6">
    <source>
        <dbReference type="ARBA" id="ARBA00022840"/>
    </source>
</evidence>
<dbReference type="PANTHER" id="PTHR43520">
    <property type="entry name" value="ATP7, ISOFORM B"/>
    <property type="match status" value="1"/>
</dbReference>
<dbReference type="CDD" id="cd00371">
    <property type="entry name" value="HMA"/>
    <property type="match status" value="1"/>
</dbReference>
<dbReference type="InterPro" id="IPR006121">
    <property type="entry name" value="HMA_dom"/>
</dbReference>
<dbReference type="InterPro" id="IPR017969">
    <property type="entry name" value="Heavy-metal-associated_CS"/>
</dbReference>
<feature type="transmembrane region" description="Helical" evidence="12">
    <location>
        <begin position="116"/>
        <end position="133"/>
    </location>
</feature>
<evidence type="ECO:0000256" key="1">
    <source>
        <dbReference type="ARBA" id="ARBA00004651"/>
    </source>
</evidence>
<dbReference type="Gene3D" id="2.70.150.10">
    <property type="entry name" value="Calcium-transporting ATPase, cytoplasmic transduction domain A"/>
    <property type="match status" value="1"/>
</dbReference>
<dbReference type="PRINTS" id="PR00119">
    <property type="entry name" value="CATATPASE"/>
</dbReference>
<keyword evidence="7" id="KW-1278">Translocase</keyword>
<dbReference type="SUPFAM" id="SSF81653">
    <property type="entry name" value="Calcium ATPase, transduction domain A"/>
    <property type="match status" value="1"/>
</dbReference>
<dbReference type="GO" id="GO:0043682">
    <property type="term" value="F:P-type divalent copper transporter activity"/>
    <property type="evidence" value="ECO:0007669"/>
    <property type="project" value="TreeGrafter"/>
</dbReference>
<reference evidence="14" key="2">
    <citation type="submission" date="2021-09" db="EMBL/GenBank/DDBJ databases">
        <authorList>
            <person name="Gilroy R."/>
        </authorList>
    </citation>
    <scope>NUCLEOTIDE SEQUENCE</scope>
    <source>
        <strain evidence="14">ChiGjej3B3-7470</strain>
    </source>
</reference>
<dbReference type="InterPro" id="IPR008250">
    <property type="entry name" value="ATPase_P-typ_transduc_dom_A_sf"/>
</dbReference>
<dbReference type="InterPro" id="IPR018303">
    <property type="entry name" value="ATPase_P-typ_P_site"/>
</dbReference>
<dbReference type="PROSITE" id="PS01047">
    <property type="entry name" value="HMA_1"/>
    <property type="match status" value="1"/>
</dbReference>
<evidence type="ECO:0000313" key="15">
    <source>
        <dbReference type="Proteomes" id="UP000712713"/>
    </source>
</evidence>
<dbReference type="FunFam" id="3.30.70.100:FF:000005">
    <property type="entry name" value="Copper-exporting P-type ATPase A"/>
    <property type="match status" value="1"/>
</dbReference>
<dbReference type="Pfam" id="PF00122">
    <property type="entry name" value="E1-E2_ATPase"/>
    <property type="match status" value="1"/>
</dbReference>
<feature type="transmembrane region" description="Helical" evidence="12">
    <location>
        <begin position="154"/>
        <end position="173"/>
    </location>
</feature>
<evidence type="ECO:0000256" key="11">
    <source>
        <dbReference type="ARBA" id="ARBA00074171"/>
    </source>
</evidence>
<dbReference type="EMBL" id="DYZF01000293">
    <property type="protein sequence ID" value="HJE52626.1"/>
    <property type="molecule type" value="Genomic_DNA"/>
</dbReference>
<feature type="transmembrane region" description="Helical" evidence="12">
    <location>
        <begin position="377"/>
        <end position="398"/>
    </location>
</feature>
<feature type="transmembrane region" description="Helical" evidence="12">
    <location>
        <begin position="680"/>
        <end position="697"/>
    </location>
</feature>
<gene>
    <name evidence="14" type="primary">cadA</name>
    <name evidence="14" type="ORF">K8V15_11740</name>
</gene>
<keyword evidence="5 12" id="KW-0547">Nucleotide-binding</keyword>
<dbReference type="GO" id="GO:0005886">
    <property type="term" value="C:plasma membrane"/>
    <property type="evidence" value="ECO:0007669"/>
    <property type="project" value="UniProtKB-SubCell"/>
</dbReference>
<dbReference type="InterPro" id="IPR036163">
    <property type="entry name" value="HMA_dom_sf"/>
</dbReference>
<dbReference type="PROSITE" id="PS01229">
    <property type="entry name" value="COF_2"/>
    <property type="match status" value="1"/>
</dbReference>
<dbReference type="NCBIfam" id="TIGR01525">
    <property type="entry name" value="ATPase-IB_hvy"/>
    <property type="match status" value="1"/>
</dbReference>